<evidence type="ECO:0000259" key="5">
    <source>
        <dbReference type="PROSITE" id="PS50109"/>
    </source>
</evidence>
<dbReference type="InterPro" id="IPR004358">
    <property type="entry name" value="Sig_transdc_His_kin-like_C"/>
</dbReference>
<evidence type="ECO:0000259" key="6">
    <source>
        <dbReference type="PROSITE" id="PS50110"/>
    </source>
</evidence>
<dbReference type="InterPro" id="IPR001789">
    <property type="entry name" value="Sig_transdc_resp-reg_receiver"/>
</dbReference>
<gene>
    <name evidence="7" type="ORF">GT347_16945</name>
</gene>
<dbReference type="KEGG" id="xyk:GT347_16945"/>
<feature type="domain" description="Histidine kinase" evidence="5">
    <location>
        <begin position="371"/>
        <end position="579"/>
    </location>
</feature>
<organism evidence="7 8">
    <name type="scientific">Xylophilus rhododendri</name>
    <dbReference type="NCBI Taxonomy" id="2697032"/>
    <lineage>
        <taxon>Bacteria</taxon>
        <taxon>Pseudomonadati</taxon>
        <taxon>Pseudomonadota</taxon>
        <taxon>Betaproteobacteria</taxon>
        <taxon>Burkholderiales</taxon>
        <taxon>Xylophilus</taxon>
    </lineage>
</organism>
<dbReference type="PANTHER" id="PTHR43065:SF49">
    <property type="entry name" value="HISTIDINE KINASE"/>
    <property type="match status" value="1"/>
</dbReference>
<keyword evidence="4" id="KW-1133">Transmembrane helix</keyword>
<dbReference type="SMART" id="SM00387">
    <property type="entry name" value="HATPase_c"/>
    <property type="match status" value="1"/>
</dbReference>
<dbReference type="InterPro" id="IPR003594">
    <property type="entry name" value="HATPase_dom"/>
</dbReference>
<dbReference type="InterPro" id="IPR005467">
    <property type="entry name" value="His_kinase_dom"/>
</dbReference>
<dbReference type="Gene3D" id="3.30.565.10">
    <property type="entry name" value="Histidine kinase-like ATPase, C-terminal domain"/>
    <property type="match status" value="1"/>
</dbReference>
<dbReference type="InterPro" id="IPR011006">
    <property type="entry name" value="CheY-like_superfamily"/>
</dbReference>
<keyword evidence="4" id="KW-0472">Membrane</keyword>
<evidence type="ECO:0000313" key="8">
    <source>
        <dbReference type="Proteomes" id="UP000464787"/>
    </source>
</evidence>
<dbReference type="AlphaFoldDB" id="A0A857J8Y1"/>
<dbReference type="InterPro" id="IPR054327">
    <property type="entry name" value="His-kinase-like_sensor"/>
</dbReference>
<feature type="transmembrane region" description="Helical" evidence="4">
    <location>
        <begin position="306"/>
        <end position="329"/>
    </location>
</feature>
<dbReference type="InterPro" id="IPR036890">
    <property type="entry name" value="HATPase_C_sf"/>
</dbReference>
<dbReference type="CDD" id="cd12914">
    <property type="entry name" value="PDC1_DGC_like"/>
    <property type="match status" value="1"/>
</dbReference>
<dbReference type="SMART" id="SM00448">
    <property type="entry name" value="REC"/>
    <property type="match status" value="1"/>
</dbReference>
<dbReference type="PROSITE" id="PS50109">
    <property type="entry name" value="HIS_KIN"/>
    <property type="match status" value="1"/>
</dbReference>
<dbReference type="SUPFAM" id="SSF55874">
    <property type="entry name" value="ATPase domain of HSP90 chaperone/DNA topoisomerase II/histidine kinase"/>
    <property type="match status" value="1"/>
</dbReference>
<dbReference type="Pfam" id="PF22588">
    <property type="entry name" value="dCache_1_like"/>
    <property type="match status" value="1"/>
</dbReference>
<dbReference type="RefSeq" id="WP_160553321.1">
    <property type="nucleotide sequence ID" value="NZ_CP047650.1"/>
</dbReference>
<sequence length="716" mass="77750">MTPGSPPAPSVSPPAAATTPLIAWLRTVLLACVLIPVAIFVMVAWWGLGRAQSDAQATARRATQFAAEHARNTLDIAAEIAQITARLTSGTDEEIDRQEPAIRQRLADISVGLPIVVNLNVWDAQGRPLVRSDAPPERSGLVRDREYFARLRDTPQQLAPYHGFTLSEVIVGRQTGRELMNLAMRRPDRDGRFDGVIGVSLAPAFFRDYYRSLTEENRRISTLALVRSDGTLLARWPPPPDGRKRMAADNPVLPRILAGEAEGVDSRSHDGGRATRLVSFRQVPGYPAYVVAGLDRGAVFAQWRHFLLLLGGALTAITIVLVSVCWLALRKTRQETAASLALRDEIRRRSAAEKAMLESQRLETLAVLTGSVAHDFNNLLAIVNTSLHVHTRKHPGEAGEPQIRAMSRAIRSGARLTRQLLSFSGKQALQPEPIALQEWLPATAELIRTTLGPQVALRQEVAASTGTIRVDPGELELALINLAVNARHALPDGGHFTITAEDTADGQVQLRVQDDGVGIPAHVLPRVLEPFFTTRERGTGSGLGLSQVQGLMQQSGGSVEIRSEPGAGTCIDLRFPRLGDAAQAEQAEDATPLTLAGRVLLVEDNDEVAQATAEMLAAAGLRVRRASHPREALDMLAAEALPDVVLSDIAMPGDMNGIAFAFRLREMHPGLPVILATGYAEQLQHAVQGGLEVLSKPLSPEYLLRRLQELMQERRP</sequence>
<dbReference type="SUPFAM" id="SSF52172">
    <property type="entry name" value="CheY-like"/>
    <property type="match status" value="1"/>
</dbReference>
<comment type="catalytic activity">
    <reaction evidence="1">
        <text>ATP + protein L-histidine = ADP + protein N-phospho-L-histidine.</text>
        <dbReference type="EC" id="2.7.13.3"/>
    </reaction>
</comment>
<feature type="transmembrane region" description="Helical" evidence="4">
    <location>
        <begin position="23"/>
        <end position="48"/>
    </location>
</feature>
<dbReference type="Gene3D" id="3.40.50.2300">
    <property type="match status" value="1"/>
</dbReference>
<reference evidence="7 8" key="1">
    <citation type="submission" date="2020-01" db="EMBL/GenBank/DDBJ databases">
        <title>Genome sequencing of strain KACC 21265.</title>
        <authorList>
            <person name="Heo J."/>
            <person name="Kim S.-J."/>
            <person name="Kim J.-S."/>
            <person name="Hong S.-B."/>
            <person name="Kwon S.-W."/>
        </authorList>
    </citation>
    <scope>NUCLEOTIDE SEQUENCE [LARGE SCALE GENOMIC DNA]</scope>
    <source>
        <strain evidence="7 8">KACC 21265</strain>
    </source>
</reference>
<dbReference type="Pfam" id="PF00072">
    <property type="entry name" value="Response_reg"/>
    <property type="match status" value="1"/>
</dbReference>
<keyword evidence="4" id="KW-0812">Transmembrane</keyword>
<dbReference type="CDD" id="cd12915">
    <property type="entry name" value="PDC2_DGC_like"/>
    <property type="match status" value="1"/>
</dbReference>
<dbReference type="PRINTS" id="PR00344">
    <property type="entry name" value="BCTRLSENSOR"/>
</dbReference>
<dbReference type="Gene3D" id="3.30.450.20">
    <property type="entry name" value="PAS domain"/>
    <property type="match status" value="2"/>
</dbReference>
<keyword evidence="3" id="KW-0597">Phosphoprotein</keyword>
<dbReference type="EC" id="2.7.13.3" evidence="2"/>
<accession>A0A857J8Y1</accession>
<evidence type="ECO:0000256" key="2">
    <source>
        <dbReference type="ARBA" id="ARBA00012438"/>
    </source>
</evidence>
<evidence type="ECO:0000313" key="7">
    <source>
        <dbReference type="EMBL" id="QHI99509.1"/>
    </source>
</evidence>
<keyword evidence="8" id="KW-1185">Reference proteome</keyword>
<name>A0A857J8Y1_9BURK</name>
<dbReference type="PROSITE" id="PS50110">
    <property type="entry name" value="RESPONSE_REGULATORY"/>
    <property type="match status" value="1"/>
</dbReference>
<feature type="modified residue" description="4-aspartylphosphate" evidence="3">
    <location>
        <position position="648"/>
    </location>
</feature>
<evidence type="ECO:0000256" key="4">
    <source>
        <dbReference type="SAM" id="Phobius"/>
    </source>
</evidence>
<dbReference type="EMBL" id="CP047650">
    <property type="protein sequence ID" value="QHI99509.1"/>
    <property type="molecule type" value="Genomic_DNA"/>
</dbReference>
<dbReference type="Pfam" id="PF02518">
    <property type="entry name" value="HATPase_c"/>
    <property type="match status" value="1"/>
</dbReference>
<evidence type="ECO:0000256" key="1">
    <source>
        <dbReference type="ARBA" id="ARBA00000085"/>
    </source>
</evidence>
<feature type="domain" description="Response regulatory" evidence="6">
    <location>
        <begin position="598"/>
        <end position="711"/>
    </location>
</feature>
<dbReference type="GO" id="GO:0000160">
    <property type="term" value="P:phosphorelay signal transduction system"/>
    <property type="evidence" value="ECO:0007669"/>
    <property type="project" value="InterPro"/>
</dbReference>
<proteinExistence type="predicted"/>
<protein>
    <recommendedName>
        <fullName evidence="2">histidine kinase</fullName>
        <ecNumber evidence="2">2.7.13.3</ecNumber>
    </recommendedName>
</protein>
<dbReference type="Gene3D" id="1.10.287.130">
    <property type="match status" value="1"/>
</dbReference>
<evidence type="ECO:0000256" key="3">
    <source>
        <dbReference type="PROSITE-ProRule" id="PRU00169"/>
    </source>
</evidence>
<dbReference type="GO" id="GO:0004673">
    <property type="term" value="F:protein histidine kinase activity"/>
    <property type="evidence" value="ECO:0007669"/>
    <property type="project" value="UniProtKB-EC"/>
</dbReference>
<dbReference type="Proteomes" id="UP000464787">
    <property type="component" value="Chromosome"/>
</dbReference>
<dbReference type="PANTHER" id="PTHR43065">
    <property type="entry name" value="SENSOR HISTIDINE KINASE"/>
    <property type="match status" value="1"/>
</dbReference>